<dbReference type="Pfam" id="PF25876">
    <property type="entry name" value="HH_MFP_RND"/>
    <property type="match status" value="1"/>
</dbReference>
<dbReference type="GO" id="GO:0022857">
    <property type="term" value="F:transmembrane transporter activity"/>
    <property type="evidence" value="ECO:0007669"/>
    <property type="project" value="InterPro"/>
</dbReference>
<evidence type="ECO:0000313" key="8">
    <source>
        <dbReference type="EMBL" id="AVP57437.1"/>
    </source>
</evidence>
<organism evidence="8 9">
    <name type="scientific">Pulveribacter suum</name>
    <dbReference type="NCBI Taxonomy" id="2116657"/>
    <lineage>
        <taxon>Bacteria</taxon>
        <taxon>Pseudomonadati</taxon>
        <taxon>Pseudomonadota</taxon>
        <taxon>Betaproteobacteria</taxon>
        <taxon>Burkholderiales</taxon>
        <taxon>Comamonadaceae</taxon>
        <taxon>Pulveribacter</taxon>
    </lineage>
</organism>
<accession>A0A2P1NK53</accession>
<evidence type="ECO:0000259" key="6">
    <source>
        <dbReference type="Pfam" id="PF25944"/>
    </source>
</evidence>
<feature type="region of interest" description="Disordered" evidence="3">
    <location>
        <begin position="389"/>
        <end position="418"/>
    </location>
</feature>
<dbReference type="GO" id="GO:0005886">
    <property type="term" value="C:plasma membrane"/>
    <property type="evidence" value="ECO:0007669"/>
    <property type="project" value="UniProtKB-SubCell"/>
</dbReference>
<keyword evidence="9" id="KW-1185">Reference proteome</keyword>
<dbReference type="EMBL" id="CP027792">
    <property type="protein sequence ID" value="AVP57437.1"/>
    <property type="molecule type" value="Genomic_DNA"/>
</dbReference>
<dbReference type="Proteomes" id="UP000241829">
    <property type="component" value="Chromosome"/>
</dbReference>
<dbReference type="Pfam" id="PF25967">
    <property type="entry name" value="RND-MFP_C"/>
    <property type="match status" value="1"/>
</dbReference>
<dbReference type="GO" id="GO:0046677">
    <property type="term" value="P:response to antibiotic"/>
    <property type="evidence" value="ECO:0007669"/>
    <property type="project" value="TreeGrafter"/>
</dbReference>
<dbReference type="AlphaFoldDB" id="A0A2P1NK53"/>
<reference evidence="9" key="1">
    <citation type="submission" date="2018-03" db="EMBL/GenBank/DDBJ databases">
        <title>Genome sequencing of Melaminivora sp. strain SC2-7.</title>
        <authorList>
            <person name="Kim S.-J."/>
            <person name="Heo J."/>
            <person name="Ahn J.-H."/>
            <person name="Kwon S.-W."/>
        </authorList>
    </citation>
    <scope>NUCLEOTIDE SEQUENCE [LARGE SCALE GENOMIC DNA]</scope>
    <source>
        <strain evidence="9">SC2-7</strain>
    </source>
</reference>
<feature type="domain" description="Multidrug resistance protein MdtA-like alpha-helical hairpin" evidence="4">
    <location>
        <begin position="124"/>
        <end position="193"/>
    </location>
</feature>
<dbReference type="RefSeq" id="WP_106845990.1">
    <property type="nucleotide sequence ID" value="NZ_CP027792.1"/>
</dbReference>
<comment type="subcellular location">
    <subcellularLocation>
        <location evidence="1">Cell envelope</location>
    </subcellularLocation>
</comment>
<dbReference type="Gene3D" id="1.10.287.470">
    <property type="entry name" value="Helix hairpin bin"/>
    <property type="match status" value="1"/>
</dbReference>
<feature type="compositionally biased region" description="Low complexity" evidence="3">
    <location>
        <begin position="402"/>
        <end position="418"/>
    </location>
</feature>
<evidence type="ECO:0000259" key="5">
    <source>
        <dbReference type="Pfam" id="PF25917"/>
    </source>
</evidence>
<dbReference type="PANTHER" id="PTHR30158">
    <property type="entry name" value="ACRA/E-RELATED COMPONENT OF DRUG EFFLUX TRANSPORTER"/>
    <property type="match status" value="1"/>
</dbReference>
<feature type="domain" description="Multidrug resistance protein MdtA-like barrel-sandwich hybrid" evidence="5">
    <location>
        <begin position="85"/>
        <end position="225"/>
    </location>
</feature>
<dbReference type="Gene3D" id="2.40.50.100">
    <property type="match status" value="1"/>
</dbReference>
<proteinExistence type="inferred from homology"/>
<dbReference type="PANTHER" id="PTHR30158:SF3">
    <property type="entry name" value="MULTIDRUG EFFLUX PUMP SUBUNIT ACRA-RELATED"/>
    <property type="match status" value="1"/>
</dbReference>
<dbReference type="OrthoDB" id="9783047at2"/>
<protein>
    <submittedName>
        <fullName evidence="8">Efflux transporter periplasmic adaptor subunit</fullName>
    </submittedName>
</protein>
<evidence type="ECO:0000256" key="2">
    <source>
        <dbReference type="ARBA" id="ARBA00009477"/>
    </source>
</evidence>
<gene>
    <name evidence="8" type="ORF">C7H73_07000</name>
</gene>
<evidence type="ECO:0000259" key="4">
    <source>
        <dbReference type="Pfam" id="PF25876"/>
    </source>
</evidence>
<dbReference type="SUPFAM" id="SSF111369">
    <property type="entry name" value="HlyD-like secretion proteins"/>
    <property type="match status" value="1"/>
</dbReference>
<dbReference type="Gene3D" id="2.40.30.170">
    <property type="match status" value="1"/>
</dbReference>
<evidence type="ECO:0000259" key="7">
    <source>
        <dbReference type="Pfam" id="PF25967"/>
    </source>
</evidence>
<feature type="domain" description="Multidrug resistance protein MdtA-like C-terminal permuted SH3" evidence="7">
    <location>
        <begin position="327"/>
        <end position="389"/>
    </location>
</feature>
<evidence type="ECO:0000256" key="1">
    <source>
        <dbReference type="ARBA" id="ARBA00004196"/>
    </source>
</evidence>
<dbReference type="InterPro" id="IPR058625">
    <property type="entry name" value="MdtA-like_BSH"/>
</dbReference>
<dbReference type="InterPro" id="IPR058626">
    <property type="entry name" value="MdtA-like_b-barrel"/>
</dbReference>
<feature type="domain" description="Multidrug resistance protein MdtA-like beta-barrel" evidence="6">
    <location>
        <begin position="230"/>
        <end position="323"/>
    </location>
</feature>
<sequence>MTFAIRARPALRPAAAPAWTPGRRPGWSAAALVLAAALSGCGGGKGEPAAPAAQALPEVGVLTLQPERQVVTNELPGRTSAWLSAEIRPQVGGIVQKRLFTEGASVKAGQVLYQLDAASFEVALSAARAQLERARAHLGTAQANARRNAELVKIDAISRQAYDDSQAAATQAQSDVAVAQAAVQAAQINLGYTRIKSPIAGRTSTSTVTPGALVTANQAAALTTVTQTDPLYVDVTQSSTELLRLKNDLASGRIQRAEGGKSGDARVTLLLDDGSTYPHAGRLQFSGVQVNPGTGAILLRAVVPNPDGVLMPGMYVRAVLEAGVNEQALLAPQQSVRRDPAGNASVLVVTAEDKVETRRIVTGAAVGSRWEVLSGLAAGERVLVDGSQRVRPGDSVKPVPWAPRAPATPAASAASSAG</sequence>
<name>A0A2P1NK53_9BURK</name>
<evidence type="ECO:0000256" key="3">
    <source>
        <dbReference type="SAM" id="MobiDB-lite"/>
    </source>
</evidence>
<dbReference type="InterPro" id="IPR058627">
    <property type="entry name" value="MdtA-like_C"/>
</dbReference>
<dbReference type="NCBIfam" id="TIGR01730">
    <property type="entry name" value="RND_mfp"/>
    <property type="match status" value="1"/>
</dbReference>
<dbReference type="KEGG" id="melm:C7H73_07000"/>
<dbReference type="Pfam" id="PF25944">
    <property type="entry name" value="Beta-barrel_RND"/>
    <property type="match status" value="1"/>
</dbReference>
<dbReference type="InterPro" id="IPR058624">
    <property type="entry name" value="MdtA-like_HH"/>
</dbReference>
<dbReference type="FunFam" id="2.40.420.20:FF:000001">
    <property type="entry name" value="Efflux RND transporter periplasmic adaptor subunit"/>
    <property type="match status" value="1"/>
</dbReference>
<comment type="similarity">
    <text evidence="2">Belongs to the membrane fusion protein (MFP) (TC 8.A.1) family.</text>
</comment>
<evidence type="ECO:0000313" key="9">
    <source>
        <dbReference type="Proteomes" id="UP000241829"/>
    </source>
</evidence>
<dbReference type="Gene3D" id="2.40.420.20">
    <property type="match status" value="1"/>
</dbReference>
<dbReference type="InterPro" id="IPR006143">
    <property type="entry name" value="RND_pump_MFP"/>
</dbReference>
<dbReference type="Pfam" id="PF25917">
    <property type="entry name" value="BSH_RND"/>
    <property type="match status" value="1"/>
</dbReference>